<feature type="transmembrane region" description="Helical" evidence="8">
    <location>
        <begin position="232"/>
        <end position="249"/>
    </location>
</feature>
<sequence length="468" mass="48842">MKGAARTGTVVTAALLVLLTAVVVATLQAGDGQSAPGRILVGYALAWGLFAAAARAVRSVPVRAATPLVLVGAAALALAGLAAPPRTSTDMYRYAWDGRVQAAGTSPYAHPPAAPQLAPLRDAWLFPTARPCTGWGLTRTDDGLCTRINRPTVPTVYPPLAEGWYLAVHALSPPDSRHKPLQIGGAVVAFATTVALLAVMRRRGDPRRAPPRAALWAWCPAVPFEAVNNAHIDALGVLFTVLALGTATAGARRGVLLGAATAVKLLPVLALPGALSGQRAPARVVRVVVPLLVTVALSYLPYVVLSGKAVLGYLPGYLHEEGYAPGDVRRFVLPRLLLPDAAAAVTAGVLLAALALSVWWRGDPARPWRGALLVTGTALLLFSPNYPWYALLVVGLVALDGRVEWLAVPLAGAVLYLGGPTLPGFPLQALTYVLAALAVVTGAVLRSDAARHRLPRPTRRRAPGRPAD</sequence>
<keyword evidence="4 8" id="KW-0812">Transmembrane</keyword>
<feature type="transmembrane region" description="Helical" evidence="8">
    <location>
        <begin position="39"/>
        <end position="57"/>
    </location>
</feature>
<dbReference type="EMBL" id="BAAARK010000016">
    <property type="protein sequence ID" value="GAA2672285.1"/>
    <property type="molecule type" value="Genomic_DNA"/>
</dbReference>
<comment type="caution">
    <text evidence="9">The sequence shown here is derived from an EMBL/GenBank/DDBJ whole genome shotgun (WGS) entry which is preliminary data.</text>
</comment>
<evidence type="ECO:0000256" key="2">
    <source>
        <dbReference type="ARBA" id="ARBA00022475"/>
    </source>
</evidence>
<keyword evidence="6 8" id="KW-0472">Membrane</keyword>
<evidence type="ECO:0000256" key="3">
    <source>
        <dbReference type="ARBA" id="ARBA00022679"/>
    </source>
</evidence>
<keyword evidence="5 8" id="KW-1133">Transmembrane helix</keyword>
<evidence type="ECO:0000256" key="5">
    <source>
        <dbReference type="ARBA" id="ARBA00022989"/>
    </source>
</evidence>
<evidence type="ECO:0000256" key="4">
    <source>
        <dbReference type="ARBA" id="ARBA00022692"/>
    </source>
</evidence>
<protein>
    <recommendedName>
        <fullName evidence="11">DUF2029 domain-containing protein</fullName>
    </recommendedName>
</protein>
<feature type="transmembrane region" description="Helical" evidence="8">
    <location>
        <begin position="341"/>
        <end position="360"/>
    </location>
</feature>
<evidence type="ECO:0000313" key="9">
    <source>
        <dbReference type="EMBL" id="GAA2672285.1"/>
    </source>
</evidence>
<keyword evidence="3" id="KW-0808">Transferase</keyword>
<feature type="transmembrane region" description="Helical" evidence="8">
    <location>
        <begin position="287"/>
        <end position="305"/>
    </location>
</feature>
<dbReference type="RefSeq" id="WP_344579486.1">
    <property type="nucleotide sequence ID" value="NZ_BAAARK010000016.1"/>
</dbReference>
<feature type="transmembrane region" description="Helical" evidence="8">
    <location>
        <begin position="372"/>
        <end position="399"/>
    </location>
</feature>
<evidence type="ECO:0000256" key="6">
    <source>
        <dbReference type="ARBA" id="ARBA00023136"/>
    </source>
</evidence>
<feature type="transmembrane region" description="Helical" evidence="8">
    <location>
        <begin position="181"/>
        <end position="200"/>
    </location>
</feature>
<feature type="transmembrane region" description="Helical" evidence="8">
    <location>
        <begin position="425"/>
        <end position="445"/>
    </location>
</feature>
<feature type="transmembrane region" description="Helical" evidence="8">
    <location>
        <begin position="255"/>
        <end position="275"/>
    </location>
</feature>
<dbReference type="Pfam" id="PF09594">
    <property type="entry name" value="GT87"/>
    <property type="match status" value="1"/>
</dbReference>
<dbReference type="Proteomes" id="UP001500994">
    <property type="component" value="Unassembled WGS sequence"/>
</dbReference>
<feature type="transmembrane region" description="Helical" evidence="8">
    <location>
        <begin position="64"/>
        <end position="83"/>
    </location>
</feature>
<gene>
    <name evidence="9" type="ORF">GCM10009864_48460</name>
</gene>
<name>A0ABN3SAL2_9ACTN</name>
<reference evidence="9 10" key="1">
    <citation type="journal article" date="2019" name="Int. J. Syst. Evol. Microbiol.">
        <title>The Global Catalogue of Microorganisms (GCM) 10K type strain sequencing project: providing services to taxonomists for standard genome sequencing and annotation.</title>
        <authorList>
            <consortium name="The Broad Institute Genomics Platform"/>
            <consortium name="The Broad Institute Genome Sequencing Center for Infectious Disease"/>
            <person name="Wu L."/>
            <person name="Ma J."/>
        </authorList>
    </citation>
    <scope>NUCLEOTIDE SEQUENCE [LARGE SCALE GENOMIC DNA]</scope>
    <source>
        <strain evidence="9 10">JCM 16374</strain>
    </source>
</reference>
<evidence type="ECO:0000256" key="7">
    <source>
        <dbReference type="ARBA" id="ARBA00024033"/>
    </source>
</evidence>
<comment type="subcellular location">
    <subcellularLocation>
        <location evidence="1">Cell membrane</location>
        <topology evidence="1">Multi-pass membrane protein</topology>
    </subcellularLocation>
</comment>
<organism evidence="9 10">
    <name type="scientific">Streptomyces lunalinharesii</name>
    <dbReference type="NCBI Taxonomy" id="333384"/>
    <lineage>
        <taxon>Bacteria</taxon>
        <taxon>Bacillati</taxon>
        <taxon>Actinomycetota</taxon>
        <taxon>Actinomycetes</taxon>
        <taxon>Kitasatosporales</taxon>
        <taxon>Streptomycetaceae</taxon>
        <taxon>Streptomyces</taxon>
    </lineage>
</organism>
<evidence type="ECO:0008006" key="11">
    <source>
        <dbReference type="Google" id="ProtNLM"/>
    </source>
</evidence>
<keyword evidence="2" id="KW-1003">Cell membrane</keyword>
<keyword evidence="10" id="KW-1185">Reference proteome</keyword>
<proteinExistence type="inferred from homology"/>
<accession>A0ABN3SAL2</accession>
<evidence type="ECO:0000256" key="8">
    <source>
        <dbReference type="SAM" id="Phobius"/>
    </source>
</evidence>
<evidence type="ECO:0000256" key="1">
    <source>
        <dbReference type="ARBA" id="ARBA00004651"/>
    </source>
</evidence>
<dbReference type="InterPro" id="IPR018584">
    <property type="entry name" value="GT87"/>
</dbReference>
<evidence type="ECO:0000313" key="10">
    <source>
        <dbReference type="Proteomes" id="UP001500994"/>
    </source>
</evidence>
<comment type="similarity">
    <text evidence="7">Belongs to the glycosyltransferase 87 family.</text>
</comment>